<evidence type="ECO:0000313" key="6">
    <source>
        <dbReference type="Proteomes" id="UP000290289"/>
    </source>
</evidence>
<dbReference type="SUPFAM" id="SSF56672">
    <property type="entry name" value="DNA/RNA polymerases"/>
    <property type="match status" value="1"/>
</dbReference>
<gene>
    <name evidence="5" type="ORF">DVH24_036019</name>
</gene>
<accession>A0A498JVW7</accession>
<dbReference type="EMBL" id="RDQH01000332">
    <property type="protein sequence ID" value="RXH97351.1"/>
    <property type="molecule type" value="Genomic_DNA"/>
</dbReference>
<dbReference type="PANTHER" id="PTHR11439:SF496">
    <property type="entry name" value="RNA-DIRECTED DNA POLYMERASE"/>
    <property type="match status" value="1"/>
</dbReference>
<dbReference type="AlphaFoldDB" id="A0A498JVW7"/>
<dbReference type="InterPro" id="IPR013103">
    <property type="entry name" value="RVT_2"/>
</dbReference>
<proteinExistence type="predicted"/>
<keyword evidence="6" id="KW-1185">Reference proteome</keyword>
<dbReference type="GO" id="GO:0004190">
    <property type="term" value="F:aspartic-type endopeptidase activity"/>
    <property type="evidence" value="ECO:0007669"/>
    <property type="project" value="UniProtKB-KW"/>
</dbReference>
<dbReference type="Pfam" id="PF07727">
    <property type="entry name" value="RVT_2"/>
    <property type="match status" value="1"/>
</dbReference>
<feature type="region of interest" description="Disordered" evidence="2">
    <location>
        <begin position="145"/>
        <end position="187"/>
    </location>
</feature>
<evidence type="ECO:0000259" key="4">
    <source>
        <dbReference type="Pfam" id="PF22936"/>
    </source>
</evidence>
<dbReference type="STRING" id="3750.A0A498JVW7"/>
<feature type="compositionally biased region" description="Polar residues" evidence="2">
    <location>
        <begin position="154"/>
        <end position="163"/>
    </location>
</feature>
<reference evidence="5 6" key="1">
    <citation type="submission" date="2018-10" db="EMBL/GenBank/DDBJ databases">
        <title>A high-quality apple genome assembly.</title>
        <authorList>
            <person name="Hu J."/>
        </authorList>
    </citation>
    <scope>NUCLEOTIDE SEQUENCE [LARGE SCALE GENOMIC DNA]</scope>
    <source>
        <strain evidence="6">cv. HFTH1</strain>
        <tissue evidence="5">Young leaf</tissue>
    </source>
</reference>
<sequence length="709" mass="80601">MTRTFEEIISVIESAFTVSSNSWIFDSDASQHICNTLQGLPGSRSLRNGEMVVRVGNGTKISAKAIGTYMLNLPSREVLELKNCLYFPSCIKNLISISKLLRDGHSTLGYEFYNPDDKKVFVARTAMFLEDEFVLNRSSEKTIELKETNEINDEPQTSTQQDDNPVPKPLAPRRSERVSKPPKRYGLDNDFAELHLLGDNDTKEDPRDYTEAMSDIDSKRWQEAMKSEMDSMYQNQVWTLVDPPEGIVPVGNKWVFKRKIGVDGNVETYKARLVAGYRQREGIDYEETFSPVAMIKSIRILLAIAAYHDYEIWQMDVKTAFLNSYLEEELYMTQPEGFVSKSEKTKNIRFDTEIKTFGFTQNEDENCVYQKVVGEAVVFLVLYVDDILLFGNDTAILSSVKVWLSKTFHMKDLGDASYVLGIKLYRDRSRRLIGLSQSMYIDKVLSRFQMEQSKKGFLPVRHGIHLSKSMEPKTPEEIRQMNVIPYASAIGSLMYAMICIRPDIAYAVSITSRYQSNPGPEHWAAVKTVFKYLRRTKDMFLVYGRAAELRVEAYTDANFQSDVDDRSSNSGYVFTLNGGAVSWKSKKQSVIADSTTEAEYVAAAEAGKEAFWMKKFITELGVVPTITSPVTLYCDNSGAIAQAKEPRAYQKNKHFDRRFNIIRRYAVEGKVNILKVASADNVADPLTKPMSLIQLDRHMENMGIKYMGG</sequence>
<evidence type="ECO:0000256" key="1">
    <source>
        <dbReference type="ARBA" id="ARBA00022750"/>
    </source>
</evidence>
<comment type="caution">
    <text evidence="5">The sequence shown here is derived from an EMBL/GenBank/DDBJ whole genome shotgun (WGS) entry which is preliminary data.</text>
</comment>
<feature type="domain" description="Retrovirus-related Pol polyprotein from transposon TNT 1-94-like beta-barrel" evidence="4">
    <location>
        <begin position="23"/>
        <end position="104"/>
    </location>
</feature>
<dbReference type="InterPro" id="IPR054722">
    <property type="entry name" value="PolX-like_BBD"/>
</dbReference>
<keyword evidence="1" id="KW-0645">Protease</keyword>
<keyword evidence="1" id="KW-0064">Aspartyl protease</keyword>
<evidence type="ECO:0000313" key="5">
    <source>
        <dbReference type="EMBL" id="RXH97351.1"/>
    </source>
</evidence>
<feature type="domain" description="Reverse transcriptase Ty1/copia-type" evidence="3">
    <location>
        <begin position="235"/>
        <end position="352"/>
    </location>
</feature>
<dbReference type="InterPro" id="IPR043502">
    <property type="entry name" value="DNA/RNA_pol_sf"/>
</dbReference>
<name>A0A498JVW7_MALDO</name>
<dbReference type="Proteomes" id="UP000290289">
    <property type="component" value="Chromosome 6"/>
</dbReference>
<organism evidence="5 6">
    <name type="scientific">Malus domestica</name>
    <name type="common">Apple</name>
    <name type="synonym">Pyrus malus</name>
    <dbReference type="NCBI Taxonomy" id="3750"/>
    <lineage>
        <taxon>Eukaryota</taxon>
        <taxon>Viridiplantae</taxon>
        <taxon>Streptophyta</taxon>
        <taxon>Embryophyta</taxon>
        <taxon>Tracheophyta</taxon>
        <taxon>Spermatophyta</taxon>
        <taxon>Magnoliopsida</taxon>
        <taxon>eudicotyledons</taxon>
        <taxon>Gunneridae</taxon>
        <taxon>Pentapetalae</taxon>
        <taxon>rosids</taxon>
        <taxon>fabids</taxon>
        <taxon>Rosales</taxon>
        <taxon>Rosaceae</taxon>
        <taxon>Amygdaloideae</taxon>
        <taxon>Maleae</taxon>
        <taxon>Malus</taxon>
    </lineage>
</organism>
<keyword evidence="1" id="KW-0378">Hydrolase</keyword>
<protein>
    <submittedName>
        <fullName evidence="5">Uncharacterized protein</fullName>
    </submittedName>
</protein>
<dbReference type="Pfam" id="PF22936">
    <property type="entry name" value="Pol_BBD"/>
    <property type="match status" value="1"/>
</dbReference>
<dbReference type="CDD" id="cd09272">
    <property type="entry name" value="RNase_HI_RT_Ty1"/>
    <property type="match status" value="1"/>
</dbReference>
<evidence type="ECO:0000256" key="2">
    <source>
        <dbReference type="SAM" id="MobiDB-lite"/>
    </source>
</evidence>
<evidence type="ECO:0000259" key="3">
    <source>
        <dbReference type="Pfam" id="PF07727"/>
    </source>
</evidence>
<dbReference type="PANTHER" id="PTHR11439">
    <property type="entry name" value="GAG-POL-RELATED RETROTRANSPOSON"/>
    <property type="match status" value="1"/>
</dbReference>